<keyword evidence="3" id="KW-0378">Hydrolase</keyword>
<keyword evidence="1" id="KW-0540">Nuclease</keyword>
<evidence type="ECO:0000256" key="1">
    <source>
        <dbReference type="ARBA" id="ARBA00022722"/>
    </source>
</evidence>
<dbReference type="GO" id="GO:0004518">
    <property type="term" value="F:nuclease activity"/>
    <property type="evidence" value="ECO:0007669"/>
    <property type="project" value="UniProtKB-KW"/>
</dbReference>
<dbReference type="GO" id="GO:0016787">
    <property type="term" value="F:hydrolase activity"/>
    <property type="evidence" value="ECO:0007669"/>
    <property type="project" value="UniProtKB-KW"/>
</dbReference>
<dbReference type="EMBL" id="CP022752">
    <property type="protein sequence ID" value="ASU79841.1"/>
    <property type="molecule type" value="Genomic_DNA"/>
</dbReference>
<dbReference type="KEGG" id="aey:CDG81_18015"/>
<proteinExistence type="predicted"/>
<dbReference type="Proteomes" id="UP000215043">
    <property type="component" value="Chromosome"/>
</dbReference>
<dbReference type="Gene3D" id="3.40.50.1010">
    <property type="entry name" value="5'-nuclease"/>
    <property type="match status" value="1"/>
</dbReference>
<dbReference type="SUPFAM" id="SSF88723">
    <property type="entry name" value="PIN domain-like"/>
    <property type="match status" value="1"/>
</dbReference>
<dbReference type="InterPro" id="IPR029060">
    <property type="entry name" value="PIN-like_dom_sf"/>
</dbReference>
<dbReference type="GO" id="GO:0046872">
    <property type="term" value="F:metal ion binding"/>
    <property type="evidence" value="ECO:0007669"/>
    <property type="project" value="UniProtKB-KW"/>
</dbReference>
<feature type="domain" description="PIN" evidence="5">
    <location>
        <begin position="24"/>
        <end position="155"/>
    </location>
</feature>
<evidence type="ECO:0000313" key="7">
    <source>
        <dbReference type="Proteomes" id="UP000215043"/>
    </source>
</evidence>
<name>A0A223RVE9_9ACTN</name>
<evidence type="ECO:0000256" key="2">
    <source>
        <dbReference type="ARBA" id="ARBA00022723"/>
    </source>
</evidence>
<keyword evidence="2" id="KW-0479">Metal-binding</keyword>
<evidence type="ECO:0000256" key="3">
    <source>
        <dbReference type="ARBA" id="ARBA00022801"/>
    </source>
</evidence>
<evidence type="ECO:0000259" key="5">
    <source>
        <dbReference type="Pfam" id="PF01850"/>
    </source>
</evidence>
<accession>A0A223RVE9</accession>
<protein>
    <submittedName>
        <fullName evidence="6">PIN domain-containing protein</fullName>
    </submittedName>
</protein>
<dbReference type="Pfam" id="PF01850">
    <property type="entry name" value="PIN"/>
    <property type="match status" value="1"/>
</dbReference>
<evidence type="ECO:0000256" key="4">
    <source>
        <dbReference type="ARBA" id="ARBA00022842"/>
    </source>
</evidence>
<evidence type="ECO:0000313" key="6">
    <source>
        <dbReference type="EMBL" id="ASU79841.1"/>
    </source>
</evidence>
<reference evidence="6 7" key="1">
    <citation type="submission" date="2017-08" db="EMBL/GenBank/DDBJ databases">
        <title>The complete genome sequence of moderately halophilic actinomycete Actinopolyspora erythraea YIM 90600, the producer of novel erythromycin, novel actinopolysporins A-C and tubercidin.</title>
        <authorList>
            <person name="Yin M."/>
            <person name="Tang S."/>
        </authorList>
    </citation>
    <scope>NUCLEOTIDE SEQUENCE [LARGE SCALE GENOMIC DNA]</scope>
    <source>
        <strain evidence="6 7">YIM 90600</strain>
    </source>
</reference>
<dbReference type="InterPro" id="IPR002716">
    <property type="entry name" value="PIN_dom"/>
</dbReference>
<sequence length="185" mass="20601">MGRVEWTRSRRCVDSVTNLLPRVAVDTCVIIATLLEPDPHQQRQEPSKWVFEQHNLAHTVVLPSIVAPELLGAGSIRGSHGGKHERAQRIQDAQRWLISSREFVFVSIDQRVARRAAELALEHDLKGTDASILAAAELARCETLYTWDNDLLKIGDRISGLTVCEPKIPDSSTSDSSEDQLSLEI</sequence>
<gene>
    <name evidence="6" type="ORF">CDG81_18015</name>
</gene>
<organism evidence="6 7">
    <name type="scientific">Actinopolyspora erythraea</name>
    <dbReference type="NCBI Taxonomy" id="414996"/>
    <lineage>
        <taxon>Bacteria</taxon>
        <taxon>Bacillati</taxon>
        <taxon>Actinomycetota</taxon>
        <taxon>Actinomycetes</taxon>
        <taxon>Actinopolysporales</taxon>
        <taxon>Actinopolysporaceae</taxon>
        <taxon>Actinopolyspora</taxon>
    </lineage>
</organism>
<dbReference type="AlphaFoldDB" id="A0A223RVE9"/>
<keyword evidence="4" id="KW-0460">Magnesium</keyword>